<evidence type="ECO:0000313" key="12">
    <source>
        <dbReference type="Proteomes" id="UP000198995"/>
    </source>
</evidence>
<dbReference type="RefSeq" id="WP_091791414.1">
    <property type="nucleotide sequence ID" value="NZ_FNAF01000003.1"/>
</dbReference>
<feature type="transmembrane region" description="Helical" evidence="8">
    <location>
        <begin position="149"/>
        <end position="172"/>
    </location>
</feature>
<evidence type="ECO:0000256" key="2">
    <source>
        <dbReference type="ARBA" id="ARBA00007069"/>
    </source>
</evidence>
<evidence type="ECO:0000259" key="10">
    <source>
        <dbReference type="PROSITE" id="PS50928"/>
    </source>
</evidence>
<gene>
    <name evidence="11" type="ORF">SAMN04489866_103156</name>
</gene>
<dbReference type="NCBIfam" id="TIGR02138">
    <property type="entry name" value="phosphate_pstC"/>
    <property type="match status" value="1"/>
</dbReference>
<sequence>MRDFKELLGRNAVRICGFSIIALTIAIALFLTVRGSESFTVYGHSLSEFLFSSEWRPEDNFTGGGKIGSAVYIVGSLLTCALALLLAVPPSLAVAIFMAELQPEVGNRYIKPAVELFVGIPSVVYGWVGLTVLVPAIAKLFDRPHGLSVLAAGLVLGLMIFPTITTLMNDALKAVPKSYRSAAYALGSTRWQVIWRVVIPAARSGLYTALIMGLARAFGEALAVAMVIGKSRVFPDSILAPTINLTAAIATDMGGATEGGEYNMALWSMALLLFIVALICIAVVHLFQMLEKRRHEK</sequence>
<feature type="transmembrane region" description="Helical" evidence="8">
    <location>
        <begin position="264"/>
        <end position="287"/>
    </location>
</feature>
<feature type="transmembrane region" description="Helical" evidence="8">
    <location>
        <begin position="113"/>
        <end position="137"/>
    </location>
</feature>
<keyword evidence="9" id="KW-0592">Phosphate transport</keyword>
<reference evidence="11 12" key="1">
    <citation type="submission" date="2016-10" db="EMBL/GenBank/DDBJ databases">
        <authorList>
            <person name="de Groot N.N."/>
        </authorList>
    </citation>
    <scope>NUCLEOTIDE SEQUENCE [LARGE SCALE GENOMIC DNA]</scope>
    <source>
        <strain evidence="11 12">DSM 20475</strain>
    </source>
</reference>
<dbReference type="EMBL" id="FNAF01000003">
    <property type="protein sequence ID" value="SDD45427.1"/>
    <property type="molecule type" value="Genomic_DNA"/>
</dbReference>
<dbReference type="PROSITE" id="PS50928">
    <property type="entry name" value="ABC_TM1"/>
    <property type="match status" value="1"/>
</dbReference>
<keyword evidence="5 8" id="KW-0812">Transmembrane</keyword>
<dbReference type="Proteomes" id="UP000198995">
    <property type="component" value="Unassembled WGS sequence"/>
</dbReference>
<comment type="subcellular location">
    <subcellularLocation>
        <location evidence="1 8">Cell membrane</location>
        <topology evidence="1 8">Multi-pass membrane protein</topology>
    </subcellularLocation>
</comment>
<evidence type="ECO:0000256" key="1">
    <source>
        <dbReference type="ARBA" id="ARBA00004651"/>
    </source>
</evidence>
<evidence type="ECO:0000256" key="9">
    <source>
        <dbReference type="RuleBase" id="RU363054"/>
    </source>
</evidence>
<feature type="transmembrane region" description="Helical" evidence="8">
    <location>
        <begin position="12"/>
        <end position="33"/>
    </location>
</feature>
<dbReference type="SUPFAM" id="SSF161098">
    <property type="entry name" value="MetI-like"/>
    <property type="match status" value="1"/>
</dbReference>
<dbReference type="InterPro" id="IPR035906">
    <property type="entry name" value="MetI-like_sf"/>
</dbReference>
<dbReference type="InterPro" id="IPR000515">
    <property type="entry name" value="MetI-like"/>
</dbReference>
<feature type="domain" description="ABC transmembrane type-1" evidence="10">
    <location>
        <begin position="73"/>
        <end position="284"/>
    </location>
</feature>
<dbReference type="InterPro" id="IPR011864">
    <property type="entry name" value="Phosphate_PstC"/>
</dbReference>
<keyword evidence="12" id="KW-1185">Reference proteome</keyword>
<evidence type="ECO:0000256" key="6">
    <source>
        <dbReference type="ARBA" id="ARBA00022989"/>
    </source>
</evidence>
<dbReference type="STRING" id="2741.SAMN04489866_103156"/>
<evidence type="ECO:0000256" key="7">
    <source>
        <dbReference type="ARBA" id="ARBA00023136"/>
    </source>
</evidence>
<dbReference type="GO" id="GO:0006817">
    <property type="term" value="P:phosphate ion transport"/>
    <property type="evidence" value="ECO:0007669"/>
    <property type="project" value="UniProtKB-KW"/>
</dbReference>
<protein>
    <recommendedName>
        <fullName evidence="9">Phosphate transport system permease protein</fullName>
    </recommendedName>
</protein>
<dbReference type="Gene3D" id="1.10.3720.10">
    <property type="entry name" value="MetI-like"/>
    <property type="match status" value="1"/>
</dbReference>
<accession>A0A1G6UXP7</accession>
<evidence type="ECO:0000256" key="3">
    <source>
        <dbReference type="ARBA" id="ARBA00022448"/>
    </source>
</evidence>
<keyword evidence="6 8" id="KW-1133">Transmembrane helix</keyword>
<feature type="transmembrane region" description="Helical" evidence="8">
    <location>
        <begin position="70"/>
        <end position="101"/>
    </location>
</feature>
<keyword evidence="3 8" id="KW-0813">Transport</keyword>
<dbReference type="GO" id="GO:0005315">
    <property type="term" value="F:phosphate transmembrane transporter activity"/>
    <property type="evidence" value="ECO:0007669"/>
    <property type="project" value="InterPro"/>
</dbReference>
<evidence type="ECO:0000256" key="5">
    <source>
        <dbReference type="ARBA" id="ARBA00022692"/>
    </source>
</evidence>
<evidence type="ECO:0000256" key="4">
    <source>
        <dbReference type="ARBA" id="ARBA00022475"/>
    </source>
</evidence>
<dbReference type="AlphaFoldDB" id="A0A1G6UXP7"/>
<name>A0A1G6UXP7_PEPNI</name>
<comment type="caution">
    <text evidence="9">Lacks conserved residue(s) required for the propagation of feature annotation.</text>
</comment>
<dbReference type="GO" id="GO:0005886">
    <property type="term" value="C:plasma membrane"/>
    <property type="evidence" value="ECO:0007669"/>
    <property type="project" value="UniProtKB-SubCell"/>
</dbReference>
<dbReference type="PANTHER" id="PTHR30425">
    <property type="entry name" value="PHOSPHATE TRANSPORT SYSTEM PERMEASE PROTEIN PST"/>
    <property type="match status" value="1"/>
</dbReference>
<dbReference type="CDD" id="cd06261">
    <property type="entry name" value="TM_PBP2"/>
    <property type="match status" value="1"/>
</dbReference>
<dbReference type="PANTHER" id="PTHR30425:SF2">
    <property type="entry name" value="ABC TRANSPORTER PERMEASE PROTEIN YQGH-RELATED"/>
    <property type="match status" value="1"/>
</dbReference>
<evidence type="ECO:0000313" key="11">
    <source>
        <dbReference type="EMBL" id="SDD45427.1"/>
    </source>
</evidence>
<organism evidence="11 12">
    <name type="scientific">Peptococcus niger</name>
    <dbReference type="NCBI Taxonomy" id="2741"/>
    <lineage>
        <taxon>Bacteria</taxon>
        <taxon>Bacillati</taxon>
        <taxon>Bacillota</taxon>
        <taxon>Clostridia</taxon>
        <taxon>Eubacteriales</taxon>
        <taxon>Peptococcaceae</taxon>
        <taxon>Peptococcus</taxon>
    </lineage>
</organism>
<comment type="function">
    <text evidence="9">Part of the binding-protein-dependent transport system for phosphate; probably responsible for the translocation of the substrate across the membrane.</text>
</comment>
<proteinExistence type="inferred from homology"/>
<dbReference type="OrthoDB" id="9785113at2"/>
<evidence type="ECO:0000256" key="8">
    <source>
        <dbReference type="RuleBase" id="RU363032"/>
    </source>
</evidence>
<comment type="similarity">
    <text evidence="2 9">Belongs to the binding-protein-dependent transport system permease family. CysTW subfamily.</text>
</comment>
<dbReference type="InterPro" id="IPR051124">
    <property type="entry name" value="Phosphate_Transport_Permease"/>
</dbReference>
<keyword evidence="4 9" id="KW-1003">Cell membrane</keyword>
<keyword evidence="7 8" id="KW-0472">Membrane</keyword>
<dbReference type="Pfam" id="PF00528">
    <property type="entry name" value="BPD_transp_1"/>
    <property type="match status" value="1"/>
</dbReference>